<evidence type="ECO:0000256" key="1">
    <source>
        <dbReference type="SAM" id="Phobius"/>
    </source>
</evidence>
<feature type="domain" description="DUF6533" evidence="2">
    <location>
        <begin position="28"/>
        <end position="72"/>
    </location>
</feature>
<gene>
    <name evidence="3" type="ORF">PAXINDRAFT_20900</name>
</gene>
<keyword evidence="4" id="KW-1185">Reference proteome</keyword>
<dbReference type="OrthoDB" id="3251775at2759"/>
<feature type="transmembrane region" description="Helical" evidence="1">
    <location>
        <begin position="95"/>
        <end position="116"/>
    </location>
</feature>
<dbReference type="Pfam" id="PF20151">
    <property type="entry name" value="DUF6533"/>
    <property type="match status" value="1"/>
</dbReference>
<keyword evidence="1" id="KW-0812">Transmembrane</keyword>
<keyword evidence="1" id="KW-1133">Transmembrane helix</keyword>
<proteinExistence type="predicted"/>
<evidence type="ECO:0000313" key="3">
    <source>
        <dbReference type="EMBL" id="KIJ05871.1"/>
    </source>
</evidence>
<protein>
    <recommendedName>
        <fullName evidence="2">DUF6533 domain-containing protein</fullName>
    </recommendedName>
</protein>
<sequence>MSMNSPSPNTSNTSTPSVATSALLNLNYGTVSILVIWVYEYAITFDDEITFLRDSKWCSVKIIYLLCRYFTFPLVITNTFHYLQQGLTLEECRSYFLFAWFARATVMFCAELMFLVRAYALWHRSRAALITIIVNFTAFLIPMTVILALFNSAFTTIPVPGITSCNDVFDSHLIVWAYILLVIGETEILLSTVSQAFLFLLCPSIFCGSDFDDSFSPGPVWYLVSQVTGTRTWDTGYSDAPFPVECGPKHGKSVKSE</sequence>
<reference evidence="3 4" key="1">
    <citation type="submission" date="2014-06" db="EMBL/GenBank/DDBJ databases">
        <authorList>
            <consortium name="DOE Joint Genome Institute"/>
            <person name="Kuo A."/>
            <person name="Kohler A."/>
            <person name="Nagy L.G."/>
            <person name="Floudas D."/>
            <person name="Copeland A."/>
            <person name="Barry K.W."/>
            <person name="Cichocki N."/>
            <person name="Veneault-Fourrey C."/>
            <person name="LaButti K."/>
            <person name="Lindquist E.A."/>
            <person name="Lipzen A."/>
            <person name="Lundell T."/>
            <person name="Morin E."/>
            <person name="Murat C."/>
            <person name="Sun H."/>
            <person name="Tunlid A."/>
            <person name="Henrissat B."/>
            <person name="Grigoriev I.V."/>
            <person name="Hibbett D.S."/>
            <person name="Martin F."/>
            <person name="Nordberg H.P."/>
            <person name="Cantor M.N."/>
            <person name="Hua S.X."/>
        </authorList>
    </citation>
    <scope>NUCLEOTIDE SEQUENCE [LARGE SCALE GENOMIC DNA]</scope>
    <source>
        <strain evidence="3 4">ATCC 200175</strain>
    </source>
</reference>
<evidence type="ECO:0000313" key="4">
    <source>
        <dbReference type="Proteomes" id="UP000053647"/>
    </source>
</evidence>
<organism evidence="3 4">
    <name type="scientific">Paxillus involutus ATCC 200175</name>
    <dbReference type="NCBI Taxonomy" id="664439"/>
    <lineage>
        <taxon>Eukaryota</taxon>
        <taxon>Fungi</taxon>
        <taxon>Dikarya</taxon>
        <taxon>Basidiomycota</taxon>
        <taxon>Agaricomycotina</taxon>
        <taxon>Agaricomycetes</taxon>
        <taxon>Agaricomycetidae</taxon>
        <taxon>Boletales</taxon>
        <taxon>Paxilineae</taxon>
        <taxon>Paxillaceae</taxon>
        <taxon>Paxillus</taxon>
    </lineage>
</organism>
<keyword evidence="1" id="KW-0472">Membrane</keyword>
<dbReference type="AlphaFoldDB" id="A0A0C9TF25"/>
<feature type="transmembrane region" description="Helical" evidence="1">
    <location>
        <begin position="128"/>
        <end position="154"/>
    </location>
</feature>
<reference evidence="4" key="2">
    <citation type="submission" date="2015-01" db="EMBL/GenBank/DDBJ databases">
        <title>Evolutionary Origins and Diversification of the Mycorrhizal Mutualists.</title>
        <authorList>
            <consortium name="DOE Joint Genome Institute"/>
            <consortium name="Mycorrhizal Genomics Consortium"/>
            <person name="Kohler A."/>
            <person name="Kuo A."/>
            <person name="Nagy L.G."/>
            <person name="Floudas D."/>
            <person name="Copeland A."/>
            <person name="Barry K.W."/>
            <person name="Cichocki N."/>
            <person name="Veneault-Fourrey C."/>
            <person name="LaButti K."/>
            <person name="Lindquist E.A."/>
            <person name="Lipzen A."/>
            <person name="Lundell T."/>
            <person name="Morin E."/>
            <person name="Murat C."/>
            <person name="Riley R."/>
            <person name="Ohm R."/>
            <person name="Sun H."/>
            <person name="Tunlid A."/>
            <person name="Henrissat B."/>
            <person name="Grigoriev I.V."/>
            <person name="Hibbett D.S."/>
            <person name="Martin F."/>
        </authorList>
    </citation>
    <scope>NUCLEOTIDE SEQUENCE [LARGE SCALE GENOMIC DNA]</scope>
    <source>
        <strain evidence="4">ATCC 200175</strain>
    </source>
</reference>
<dbReference type="Proteomes" id="UP000053647">
    <property type="component" value="Unassembled WGS sequence"/>
</dbReference>
<feature type="transmembrane region" description="Helical" evidence="1">
    <location>
        <begin position="62"/>
        <end position="83"/>
    </location>
</feature>
<dbReference type="EMBL" id="KN820659">
    <property type="protein sequence ID" value="KIJ05871.1"/>
    <property type="molecule type" value="Genomic_DNA"/>
</dbReference>
<evidence type="ECO:0000259" key="2">
    <source>
        <dbReference type="Pfam" id="PF20151"/>
    </source>
</evidence>
<dbReference type="HOGENOM" id="CLU_035509_11_2_1"/>
<dbReference type="InterPro" id="IPR045340">
    <property type="entry name" value="DUF6533"/>
</dbReference>
<accession>A0A0C9TF25</accession>
<feature type="transmembrane region" description="Helical" evidence="1">
    <location>
        <begin position="20"/>
        <end position="42"/>
    </location>
</feature>
<name>A0A0C9TF25_PAXIN</name>